<dbReference type="AlphaFoldDB" id="A0A4R8WCF4"/>
<dbReference type="SUPFAM" id="SSF52821">
    <property type="entry name" value="Rhodanese/Cell cycle control phosphatase"/>
    <property type="match status" value="1"/>
</dbReference>
<evidence type="ECO:0000259" key="1">
    <source>
        <dbReference type="PROSITE" id="PS50206"/>
    </source>
</evidence>
<reference evidence="2 3" key="1">
    <citation type="submission" date="2019-03" db="EMBL/GenBank/DDBJ databases">
        <title>Genomics of glacier-inhabiting Cryobacterium strains.</title>
        <authorList>
            <person name="Liu Q."/>
            <person name="Xin Y.-H."/>
        </authorList>
    </citation>
    <scope>NUCLEOTIDE SEQUENCE [LARGE SCALE GENOMIC DNA]</scope>
    <source>
        <strain evidence="2 3">RHLT2-21</strain>
    </source>
</reference>
<dbReference type="Proteomes" id="UP000297643">
    <property type="component" value="Unassembled WGS sequence"/>
</dbReference>
<sequence>MTKLITRDDLKAAIDSRTVTVIDALGGMYYEQQHLPGALPLVGEDVALQASSLLPDKDAAIITYCSNVSCPNSQNVANMLTAAGYSNIRKYSEGIQDWVEAGLPIESGAYIRP</sequence>
<proteinExistence type="predicted"/>
<keyword evidence="3" id="KW-1185">Reference proteome</keyword>
<accession>A0A4R8WCF4</accession>
<dbReference type="CDD" id="cd00158">
    <property type="entry name" value="RHOD"/>
    <property type="match status" value="1"/>
</dbReference>
<evidence type="ECO:0000313" key="3">
    <source>
        <dbReference type="Proteomes" id="UP000297643"/>
    </source>
</evidence>
<dbReference type="Pfam" id="PF00581">
    <property type="entry name" value="Rhodanese"/>
    <property type="match status" value="1"/>
</dbReference>
<feature type="domain" description="Rhodanese" evidence="1">
    <location>
        <begin position="15"/>
        <end position="107"/>
    </location>
</feature>
<dbReference type="InterPro" id="IPR036873">
    <property type="entry name" value="Rhodanese-like_dom_sf"/>
</dbReference>
<dbReference type="RefSeq" id="WP_134507355.1">
    <property type="nucleotide sequence ID" value="NZ_SOFM01000010.1"/>
</dbReference>
<protein>
    <submittedName>
        <fullName evidence="2">Rhodanese-like domain-containing protein</fullName>
    </submittedName>
</protein>
<dbReference type="Gene3D" id="3.40.250.10">
    <property type="entry name" value="Rhodanese-like domain"/>
    <property type="match status" value="1"/>
</dbReference>
<comment type="caution">
    <text evidence="2">The sequence shown here is derived from an EMBL/GenBank/DDBJ whole genome shotgun (WGS) entry which is preliminary data.</text>
</comment>
<dbReference type="EMBL" id="SOFM01000010">
    <property type="protein sequence ID" value="TFC06373.1"/>
    <property type="molecule type" value="Genomic_DNA"/>
</dbReference>
<evidence type="ECO:0000313" key="2">
    <source>
        <dbReference type="EMBL" id="TFC06373.1"/>
    </source>
</evidence>
<name>A0A4R8WCF4_9MICO</name>
<dbReference type="InterPro" id="IPR001763">
    <property type="entry name" value="Rhodanese-like_dom"/>
</dbReference>
<organism evidence="2 3">
    <name type="scientific">Cryobacterium mannosilyticum</name>
    <dbReference type="NCBI Taxonomy" id="1259190"/>
    <lineage>
        <taxon>Bacteria</taxon>
        <taxon>Bacillati</taxon>
        <taxon>Actinomycetota</taxon>
        <taxon>Actinomycetes</taxon>
        <taxon>Micrococcales</taxon>
        <taxon>Microbacteriaceae</taxon>
        <taxon>Cryobacterium</taxon>
    </lineage>
</organism>
<dbReference type="PROSITE" id="PS50206">
    <property type="entry name" value="RHODANESE_3"/>
    <property type="match status" value="1"/>
</dbReference>
<gene>
    <name evidence="2" type="ORF">E3O32_04640</name>
</gene>